<reference evidence="2 3" key="1">
    <citation type="submission" date="2018-02" db="EMBL/GenBank/DDBJ databases">
        <authorList>
            <person name="Ng W.L."/>
            <person name="Stoner T.H."/>
            <person name="Russell D.A."/>
            <person name="Garlena R.A."/>
            <person name="Stoner T.H."/>
            <person name="Pope W.H."/>
            <person name="Jacobs-Sera D."/>
            <person name="Hatfull G.F."/>
        </authorList>
    </citation>
    <scope>NUCLEOTIDE SEQUENCE [LARGE SCALE GENOMIC DNA]</scope>
</reference>
<accession>A0A2P1CCY1</accession>
<evidence type="ECO:0000256" key="1">
    <source>
        <dbReference type="SAM" id="MobiDB-lite"/>
    </source>
</evidence>
<protein>
    <submittedName>
        <fullName evidence="2">Uncharacterized protein</fullName>
    </submittedName>
</protein>
<organism evidence="2 3">
    <name type="scientific">Mycobacterium phage Baloo</name>
    <dbReference type="NCBI Taxonomy" id="2099645"/>
    <lineage>
        <taxon>Viruses</taxon>
        <taxon>Duplodnaviria</taxon>
        <taxon>Heunggongvirae</taxon>
        <taxon>Uroviricota</taxon>
        <taxon>Caudoviricetes</taxon>
        <taxon>Bclasvirinae</taxon>
        <taxon>Pipefishvirus</taxon>
        <taxon>Pipefishvirus athena</taxon>
    </lineage>
</organism>
<proteinExistence type="predicted"/>
<gene>
    <name evidence="2" type="primary">72</name>
    <name evidence="2" type="ORF">PBI_BALOO_72</name>
</gene>
<evidence type="ECO:0000313" key="3">
    <source>
        <dbReference type="Proteomes" id="UP000241655"/>
    </source>
</evidence>
<evidence type="ECO:0000313" key="2">
    <source>
        <dbReference type="EMBL" id="AVJ49077.1"/>
    </source>
</evidence>
<dbReference type="Proteomes" id="UP000241655">
    <property type="component" value="Segment"/>
</dbReference>
<sequence length="85" mass="9540">MGKARSVTRTKFPGGTKPRRDDDTVAAQRRARRCEKNWRVKTTDEGVLALEPGRDFEQVFEGGADPFWSAVEYAAARLRGDVPDD</sequence>
<dbReference type="EMBL" id="MG920059">
    <property type="protein sequence ID" value="AVJ49077.1"/>
    <property type="molecule type" value="Genomic_DNA"/>
</dbReference>
<name>A0A2P1CCY1_9CAUD</name>
<feature type="region of interest" description="Disordered" evidence="1">
    <location>
        <begin position="1"/>
        <end position="26"/>
    </location>
</feature>